<dbReference type="AlphaFoldDB" id="A0AAD3CT73"/>
<evidence type="ECO:0000313" key="2">
    <source>
        <dbReference type="EMBL" id="GFH50415.1"/>
    </source>
</evidence>
<evidence type="ECO:0000256" key="1">
    <source>
        <dbReference type="SAM" id="MobiDB-lite"/>
    </source>
</evidence>
<name>A0AAD3CT73_9STRA</name>
<accession>A0AAD3CT73</accession>
<feature type="region of interest" description="Disordered" evidence="1">
    <location>
        <begin position="440"/>
        <end position="464"/>
    </location>
</feature>
<dbReference type="Proteomes" id="UP001054902">
    <property type="component" value="Unassembled WGS sequence"/>
</dbReference>
<protein>
    <submittedName>
        <fullName evidence="2">Uncharacterized protein</fullName>
    </submittedName>
</protein>
<feature type="compositionally biased region" description="Low complexity" evidence="1">
    <location>
        <begin position="447"/>
        <end position="462"/>
    </location>
</feature>
<dbReference type="EMBL" id="BLLK01000039">
    <property type="protein sequence ID" value="GFH50415.1"/>
    <property type="molecule type" value="Genomic_DNA"/>
</dbReference>
<comment type="caution">
    <text evidence="2">The sequence shown here is derived from an EMBL/GenBank/DDBJ whole genome shotgun (WGS) entry which is preliminary data.</text>
</comment>
<reference evidence="2 3" key="1">
    <citation type="journal article" date="2021" name="Sci. Rep.">
        <title>The genome of the diatom Chaetoceros tenuissimus carries an ancient integrated fragment of an extant virus.</title>
        <authorList>
            <person name="Hongo Y."/>
            <person name="Kimura K."/>
            <person name="Takaki Y."/>
            <person name="Yoshida Y."/>
            <person name="Baba S."/>
            <person name="Kobayashi G."/>
            <person name="Nagasaki K."/>
            <person name="Hano T."/>
            <person name="Tomaru Y."/>
        </authorList>
    </citation>
    <scope>NUCLEOTIDE SEQUENCE [LARGE SCALE GENOMIC DNA]</scope>
    <source>
        <strain evidence="2 3">NIES-3715</strain>
    </source>
</reference>
<gene>
    <name evidence="2" type="ORF">CTEN210_06891</name>
</gene>
<proteinExistence type="predicted"/>
<organism evidence="2 3">
    <name type="scientific">Chaetoceros tenuissimus</name>
    <dbReference type="NCBI Taxonomy" id="426638"/>
    <lineage>
        <taxon>Eukaryota</taxon>
        <taxon>Sar</taxon>
        <taxon>Stramenopiles</taxon>
        <taxon>Ochrophyta</taxon>
        <taxon>Bacillariophyta</taxon>
        <taxon>Coscinodiscophyceae</taxon>
        <taxon>Chaetocerotophycidae</taxon>
        <taxon>Chaetocerotales</taxon>
        <taxon>Chaetocerotaceae</taxon>
        <taxon>Chaetoceros</taxon>
    </lineage>
</organism>
<evidence type="ECO:0000313" key="3">
    <source>
        <dbReference type="Proteomes" id="UP001054902"/>
    </source>
</evidence>
<sequence>MQNQQANQQPAAAAAAPPLPQWQVDANNLGLDAEERELHRLLCDFHSFTRAQYVALREEGYGTLHKLHNWKHKDIRALLKDLSNRTQRAGGQRFGDKKIKEVQAIAWFVNNATSRRIPVNLAVYQQDPVTCMQNSVLAADHIEQDSTKAEKSEKFDYANWITWEESVEVYLESVISNANGASLSYVIRKDLSPNVNWNSHDELQQRIYTPALQGFAFNLDSKEVLTLMKELCLGMDAEVWIKNIKCGRDTMIALCTHYNGLDEAKKRTLEAQAKLAKLCYRYEHSFSFEKFIMRMENCFKVFERYNMPMYEQQKVEKLFEKCQNNHPEFQVEVALCRSQQTTFIGAITYLKTAVARIFPDDKKGGGRQRQIATVGKKINGVDLSDFSKTYSAEEVRKLKSTKEGKDAWFAFLRDPRCKSKKKEYNKRKNSDQRKIQALEKKLKAAEESSNNNSNDDSSNMDESQQRMVAATITGVMNVSRQNAQLQFPLNGPHASIRSVQRSASGSDGGSVVSGVTQFDHLEECITFVQVTEGGEICYDPLPTEIDNHADTICFGKNFCPVYFTSQVCTVSPFLDSYDSRQDVPICNGVTAVDLNDGSTIILEAGQGLFFGNEMDRSLINPNQLRAFGIPVCDDPTDQHRQLGIDLGKEHVPMTMKGSICGFVSRCPTDEELASCPRYQISDEHTWDPTSKIFISSLTVGWGEEGYIASEFTRNIAQVKSITNDDIFFDTSHYFHEFDRALSRSGLGPDQLSDRMVLNVISNKRHHGTDANLLSRNWGIGLKKARDTIAKTLQFNIRSALLPLTRRYRTDLLSQRLRRLSTRFYTDTAFSKIRDSIRGNSCVYPQEDNEFVKDDVEADIGTGFSDEDLGMMLVALDVDEFVVADDAETKSDTYDKYIGAEISLPNAADNKLMAKVRRKVKSNDLNEGAEHNPILDNSVYEVQFSDGSTEEIAANVIAKNMLWQVDVQGHHFQILKEISDHKKNWNAISVSEGFHTRKGSDQKKKTCGWDLLVEWKD</sequence>
<keyword evidence="3" id="KW-1185">Reference proteome</keyword>